<dbReference type="GO" id="GO:0007229">
    <property type="term" value="P:integrin-mediated signaling pathway"/>
    <property type="evidence" value="ECO:0007669"/>
    <property type="project" value="UniProtKB-KW"/>
</dbReference>
<name>A0A8J4U1S1_CLAMG</name>
<evidence type="ECO:0000313" key="1">
    <source>
        <dbReference type="EMBL" id="KAF5889134.1"/>
    </source>
</evidence>
<protein>
    <submittedName>
        <fullName evidence="1">Integrin alpha-L-like</fullName>
    </submittedName>
</protein>
<evidence type="ECO:0000313" key="2">
    <source>
        <dbReference type="Proteomes" id="UP000727407"/>
    </source>
</evidence>
<reference evidence="1" key="1">
    <citation type="submission" date="2020-07" db="EMBL/GenBank/DDBJ databases">
        <title>Clarias magur genome sequencing, assembly and annotation.</title>
        <authorList>
            <person name="Kushwaha B."/>
            <person name="Kumar R."/>
            <person name="Das P."/>
            <person name="Joshi C.G."/>
            <person name="Kumar D."/>
            <person name="Nagpure N.S."/>
            <person name="Pandey M."/>
            <person name="Agarwal S."/>
            <person name="Srivastava S."/>
            <person name="Singh M."/>
            <person name="Sahoo L."/>
            <person name="Jayasankar P."/>
            <person name="Meher P.K."/>
            <person name="Koringa P.G."/>
            <person name="Iquebal M.A."/>
            <person name="Das S.P."/>
            <person name="Bit A."/>
            <person name="Patnaik S."/>
            <person name="Patel N."/>
            <person name="Shah T.M."/>
            <person name="Hinsu A."/>
            <person name="Jena J.K."/>
        </authorList>
    </citation>
    <scope>NUCLEOTIDE SEQUENCE</scope>
    <source>
        <strain evidence="1">CIFAMagur01</strain>
        <tissue evidence="1">Testis</tissue>
    </source>
</reference>
<proteinExistence type="predicted"/>
<keyword evidence="2" id="KW-1185">Reference proteome</keyword>
<comment type="caution">
    <text evidence="1">The sequence shown here is derived from an EMBL/GenBank/DDBJ whole genome shotgun (WGS) entry which is preliminary data.</text>
</comment>
<keyword evidence="1" id="KW-0401">Integrin</keyword>
<organism evidence="1 2">
    <name type="scientific">Clarias magur</name>
    <name type="common">Asian catfish</name>
    <name type="synonym">Macropteronotus magur</name>
    <dbReference type="NCBI Taxonomy" id="1594786"/>
    <lineage>
        <taxon>Eukaryota</taxon>
        <taxon>Metazoa</taxon>
        <taxon>Chordata</taxon>
        <taxon>Craniata</taxon>
        <taxon>Vertebrata</taxon>
        <taxon>Euteleostomi</taxon>
        <taxon>Actinopterygii</taxon>
        <taxon>Neopterygii</taxon>
        <taxon>Teleostei</taxon>
        <taxon>Ostariophysi</taxon>
        <taxon>Siluriformes</taxon>
        <taxon>Clariidae</taxon>
        <taxon>Clarias</taxon>
    </lineage>
</organism>
<dbReference type="Proteomes" id="UP000727407">
    <property type="component" value="Unassembled WGS sequence"/>
</dbReference>
<dbReference type="AlphaFoldDB" id="A0A8J4U1S1"/>
<gene>
    <name evidence="1" type="ORF">DAT39_021165</name>
</gene>
<sequence length="205" mass="22843">RCITDITSPVLFRLNFSQSDHQPSSSNSILNIDSRPTAHVEEQPIAVGGPGVVYHPCDFTEQRRRLVQHQRGAALPSWIITLTVQDHQGPVQVEEFSCSSSSSCLVLKSYYGMSCRTGQLSRVSVFTYLSFFLDPGSVVILVCPLYSLINITRHGQRESQVLRGSAGVFREELYIYPTPQPVMATTVCQQPPTPQRQGTQLHTLH</sequence>
<feature type="non-terminal residue" evidence="1">
    <location>
        <position position="1"/>
    </location>
</feature>
<accession>A0A8J4U1S1</accession>
<dbReference type="EMBL" id="QNUK01000859">
    <property type="protein sequence ID" value="KAF5889134.1"/>
    <property type="molecule type" value="Genomic_DNA"/>
</dbReference>